<feature type="domain" description="YscD cytoplasmic" evidence="2">
    <location>
        <begin position="13"/>
        <end position="92"/>
    </location>
</feature>
<evidence type="ECO:0000256" key="1">
    <source>
        <dbReference type="SAM" id="Phobius"/>
    </source>
</evidence>
<dbReference type="EMBL" id="JBFOHK010000001">
    <property type="protein sequence ID" value="MEW9570175.1"/>
    <property type="molecule type" value="Genomic_DNA"/>
</dbReference>
<dbReference type="Gene3D" id="2.60.200.20">
    <property type="match status" value="2"/>
</dbReference>
<keyword evidence="4" id="KW-1185">Reference proteome</keyword>
<reference evidence="3 4" key="1">
    <citation type="submission" date="2024-06" db="EMBL/GenBank/DDBJ databases">
        <authorList>
            <person name="Woo H."/>
        </authorList>
    </citation>
    <scope>NUCLEOTIDE SEQUENCE [LARGE SCALE GENOMIC DNA]</scope>
    <source>
        <strain evidence="3 4">Si-c</strain>
    </source>
</reference>
<gene>
    <name evidence="3" type="ORF">ABQJ54_00240</name>
</gene>
<dbReference type="Proteomes" id="UP001556220">
    <property type="component" value="Unassembled WGS sequence"/>
</dbReference>
<evidence type="ECO:0000313" key="4">
    <source>
        <dbReference type="Proteomes" id="UP001556220"/>
    </source>
</evidence>
<proteinExistence type="predicted"/>
<sequence>MRIEFLHSAREDFPWAKPQLRIGSAADNDLVLSATQAAPRHLRIEQDRRGWVLQVLPSATRVYVNARPVRERALLRPGDMLSVGDCRMLLRDDTSPEQREVAAVPVQARCTAALRALAGTLSGRVLPIGTGLDLGPYGRCPLELPQGEMASLKLGWQDDGLVLETTQASTTYPLRVNGVPVQRVVLQAGDQLSLGPHRFVLDAPGMEAEPAIAPPEPPAQPLPEDAAGPRGEVWWLIVTAAVLALGIALVLWIRF</sequence>
<dbReference type="Pfam" id="PF16697">
    <property type="entry name" value="Yop-YscD_cpl"/>
    <property type="match status" value="1"/>
</dbReference>
<organism evidence="3 4">
    <name type="scientific">Rhodanobacter lycopersici</name>
    <dbReference type="NCBI Taxonomy" id="3162487"/>
    <lineage>
        <taxon>Bacteria</taxon>
        <taxon>Pseudomonadati</taxon>
        <taxon>Pseudomonadota</taxon>
        <taxon>Gammaproteobacteria</taxon>
        <taxon>Lysobacterales</taxon>
        <taxon>Rhodanobacteraceae</taxon>
        <taxon>Rhodanobacter</taxon>
    </lineage>
</organism>
<dbReference type="InterPro" id="IPR032030">
    <property type="entry name" value="YscD_cytoplasmic_dom"/>
</dbReference>
<keyword evidence="1" id="KW-0812">Transmembrane</keyword>
<dbReference type="InterPro" id="IPR008984">
    <property type="entry name" value="SMAD_FHA_dom_sf"/>
</dbReference>
<accession>A0ABV3Q8V9</accession>
<dbReference type="SUPFAM" id="SSF49879">
    <property type="entry name" value="SMAD/FHA domain"/>
    <property type="match status" value="1"/>
</dbReference>
<protein>
    <submittedName>
        <fullName evidence="3">FHA domain-containing protein</fullName>
    </submittedName>
</protein>
<feature type="transmembrane region" description="Helical" evidence="1">
    <location>
        <begin position="233"/>
        <end position="253"/>
    </location>
</feature>
<keyword evidence="1" id="KW-1133">Transmembrane helix</keyword>
<evidence type="ECO:0000259" key="2">
    <source>
        <dbReference type="Pfam" id="PF16697"/>
    </source>
</evidence>
<evidence type="ECO:0000313" key="3">
    <source>
        <dbReference type="EMBL" id="MEW9570175.1"/>
    </source>
</evidence>
<dbReference type="CDD" id="cd00060">
    <property type="entry name" value="FHA"/>
    <property type="match status" value="2"/>
</dbReference>
<name>A0ABV3Q8V9_9GAMM</name>
<keyword evidence="1" id="KW-0472">Membrane</keyword>
<comment type="caution">
    <text evidence="3">The sequence shown here is derived from an EMBL/GenBank/DDBJ whole genome shotgun (WGS) entry which is preliminary data.</text>
</comment>
<dbReference type="RefSeq" id="WP_367852278.1">
    <property type="nucleotide sequence ID" value="NZ_JBFOHK010000001.1"/>
</dbReference>